<keyword evidence="5" id="KW-0539">Nucleus</keyword>
<evidence type="ECO:0000259" key="6">
    <source>
        <dbReference type="PROSITE" id="PS50811"/>
    </source>
</evidence>
<dbReference type="EMBL" id="JBDFQZ010000001">
    <property type="protein sequence ID" value="KAK9755410.1"/>
    <property type="molecule type" value="Genomic_DNA"/>
</dbReference>
<dbReference type="PROSITE" id="PS50811">
    <property type="entry name" value="WRKY"/>
    <property type="match status" value="1"/>
</dbReference>
<accession>A0AAW1NC39</accession>
<feature type="domain" description="WRKY" evidence="6">
    <location>
        <begin position="132"/>
        <end position="192"/>
    </location>
</feature>
<sequence>MTDSSISFNTSKVQLDAIFVQKLIKELERGKKSAHMMRNIIFKNYPNIIFDDFIKNDDYNQDYYNYKLLLDDHSIVTLDTYVNSLSMLKNCDSNGGKRKLHHFDHDNVEDFDDIARKKCYKRRKNGETREEEVTHLTDDGFGWRKYGQKIIHNSYHPRHYYRCTHKKCEATKHLQQISENPTKHRIIYYGNHTCNNNNYNSIFNTDQFTINFSEEQPSNNVLCFDGSTQINPLLFPTLECPGVGIMDQNSASTSSNDIIISDHQTTVTSHNTKEDYSFIPNDFSELLADSWIDLLI</sequence>
<dbReference type="GO" id="GO:0043565">
    <property type="term" value="F:sequence-specific DNA binding"/>
    <property type="evidence" value="ECO:0007669"/>
    <property type="project" value="InterPro"/>
</dbReference>
<evidence type="ECO:0000256" key="3">
    <source>
        <dbReference type="ARBA" id="ARBA00023125"/>
    </source>
</evidence>
<evidence type="ECO:0000313" key="7">
    <source>
        <dbReference type="EMBL" id="KAK9755410.1"/>
    </source>
</evidence>
<evidence type="ECO:0000256" key="4">
    <source>
        <dbReference type="ARBA" id="ARBA00023163"/>
    </source>
</evidence>
<keyword evidence="4" id="KW-0804">Transcription</keyword>
<reference evidence="7" key="1">
    <citation type="submission" date="2024-03" db="EMBL/GenBank/DDBJ databases">
        <title>WGS assembly of Saponaria officinalis var. Norfolk2.</title>
        <authorList>
            <person name="Jenkins J."/>
            <person name="Shu S."/>
            <person name="Grimwood J."/>
            <person name="Barry K."/>
            <person name="Goodstein D."/>
            <person name="Schmutz J."/>
            <person name="Leebens-Mack J."/>
            <person name="Osbourn A."/>
        </authorList>
    </citation>
    <scope>NUCLEOTIDE SEQUENCE [LARGE SCALE GENOMIC DNA]</scope>
    <source>
        <strain evidence="7">JIC</strain>
    </source>
</reference>
<evidence type="ECO:0000256" key="2">
    <source>
        <dbReference type="ARBA" id="ARBA00023015"/>
    </source>
</evidence>
<keyword evidence="8" id="KW-1185">Reference proteome</keyword>
<comment type="caution">
    <text evidence="7">The sequence shown here is derived from an EMBL/GenBank/DDBJ whole genome shotgun (WGS) entry which is preliminary data.</text>
</comment>
<evidence type="ECO:0000313" key="8">
    <source>
        <dbReference type="Proteomes" id="UP001443914"/>
    </source>
</evidence>
<evidence type="ECO:0000256" key="1">
    <source>
        <dbReference type="ARBA" id="ARBA00004123"/>
    </source>
</evidence>
<dbReference type="PANTHER" id="PTHR31282">
    <property type="entry name" value="WRKY TRANSCRIPTION FACTOR 21-RELATED"/>
    <property type="match status" value="1"/>
</dbReference>
<keyword evidence="2" id="KW-0805">Transcription regulation</keyword>
<dbReference type="Pfam" id="PF03106">
    <property type="entry name" value="WRKY"/>
    <property type="match status" value="1"/>
</dbReference>
<protein>
    <recommendedName>
        <fullName evidence="6">WRKY domain-containing protein</fullName>
    </recommendedName>
</protein>
<dbReference type="InterPro" id="IPR044810">
    <property type="entry name" value="WRKY_plant"/>
</dbReference>
<dbReference type="Proteomes" id="UP001443914">
    <property type="component" value="Unassembled WGS sequence"/>
</dbReference>
<dbReference type="SUPFAM" id="SSF118290">
    <property type="entry name" value="WRKY DNA-binding domain"/>
    <property type="match status" value="1"/>
</dbReference>
<dbReference type="InterPro" id="IPR003657">
    <property type="entry name" value="WRKY_dom"/>
</dbReference>
<evidence type="ECO:0000256" key="5">
    <source>
        <dbReference type="ARBA" id="ARBA00023242"/>
    </source>
</evidence>
<dbReference type="GO" id="GO:0005634">
    <property type="term" value="C:nucleus"/>
    <property type="evidence" value="ECO:0007669"/>
    <property type="project" value="UniProtKB-SubCell"/>
</dbReference>
<organism evidence="7 8">
    <name type="scientific">Saponaria officinalis</name>
    <name type="common">Common soapwort</name>
    <name type="synonym">Lychnis saponaria</name>
    <dbReference type="NCBI Taxonomy" id="3572"/>
    <lineage>
        <taxon>Eukaryota</taxon>
        <taxon>Viridiplantae</taxon>
        <taxon>Streptophyta</taxon>
        <taxon>Embryophyta</taxon>
        <taxon>Tracheophyta</taxon>
        <taxon>Spermatophyta</taxon>
        <taxon>Magnoliopsida</taxon>
        <taxon>eudicotyledons</taxon>
        <taxon>Gunneridae</taxon>
        <taxon>Pentapetalae</taxon>
        <taxon>Caryophyllales</taxon>
        <taxon>Caryophyllaceae</taxon>
        <taxon>Caryophylleae</taxon>
        <taxon>Saponaria</taxon>
    </lineage>
</organism>
<dbReference type="SMART" id="SM00774">
    <property type="entry name" value="WRKY"/>
    <property type="match status" value="1"/>
</dbReference>
<dbReference type="InterPro" id="IPR036576">
    <property type="entry name" value="WRKY_dom_sf"/>
</dbReference>
<proteinExistence type="predicted"/>
<gene>
    <name evidence="7" type="ORF">RND81_01G023000</name>
</gene>
<dbReference type="AlphaFoldDB" id="A0AAW1NC39"/>
<comment type="subcellular location">
    <subcellularLocation>
        <location evidence="1">Nucleus</location>
    </subcellularLocation>
</comment>
<dbReference type="Gene3D" id="2.20.25.80">
    <property type="entry name" value="WRKY domain"/>
    <property type="match status" value="1"/>
</dbReference>
<name>A0AAW1NC39_SAPOF</name>
<dbReference type="GO" id="GO:0003700">
    <property type="term" value="F:DNA-binding transcription factor activity"/>
    <property type="evidence" value="ECO:0007669"/>
    <property type="project" value="InterPro"/>
</dbReference>
<keyword evidence="3" id="KW-0238">DNA-binding</keyword>